<keyword evidence="2" id="KW-1185">Reference proteome</keyword>
<protein>
    <submittedName>
        <fullName evidence="1">Uncharacterized protein</fullName>
    </submittedName>
</protein>
<evidence type="ECO:0000313" key="2">
    <source>
        <dbReference type="Proteomes" id="UP000814140"/>
    </source>
</evidence>
<comment type="caution">
    <text evidence="1">The sequence shown here is derived from an EMBL/GenBank/DDBJ whole genome shotgun (WGS) entry which is preliminary data.</text>
</comment>
<proteinExistence type="predicted"/>
<dbReference type="Proteomes" id="UP000814140">
    <property type="component" value="Unassembled WGS sequence"/>
</dbReference>
<evidence type="ECO:0000313" key="1">
    <source>
        <dbReference type="EMBL" id="KAI0056662.1"/>
    </source>
</evidence>
<name>A0ACB8SK81_9AGAM</name>
<dbReference type="EMBL" id="MU277260">
    <property type="protein sequence ID" value="KAI0056662.1"/>
    <property type="molecule type" value="Genomic_DNA"/>
</dbReference>
<organism evidence="1 2">
    <name type="scientific">Artomyces pyxidatus</name>
    <dbReference type="NCBI Taxonomy" id="48021"/>
    <lineage>
        <taxon>Eukaryota</taxon>
        <taxon>Fungi</taxon>
        <taxon>Dikarya</taxon>
        <taxon>Basidiomycota</taxon>
        <taxon>Agaricomycotina</taxon>
        <taxon>Agaricomycetes</taxon>
        <taxon>Russulales</taxon>
        <taxon>Auriscalpiaceae</taxon>
        <taxon>Artomyces</taxon>
    </lineage>
</organism>
<reference evidence="1" key="1">
    <citation type="submission" date="2021-03" db="EMBL/GenBank/DDBJ databases">
        <authorList>
            <consortium name="DOE Joint Genome Institute"/>
            <person name="Ahrendt S."/>
            <person name="Looney B.P."/>
            <person name="Miyauchi S."/>
            <person name="Morin E."/>
            <person name="Drula E."/>
            <person name="Courty P.E."/>
            <person name="Chicoki N."/>
            <person name="Fauchery L."/>
            <person name="Kohler A."/>
            <person name="Kuo A."/>
            <person name="Labutti K."/>
            <person name="Pangilinan J."/>
            <person name="Lipzen A."/>
            <person name="Riley R."/>
            <person name="Andreopoulos W."/>
            <person name="He G."/>
            <person name="Johnson J."/>
            <person name="Barry K.W."/>
            <person name="Grigoriev I.V."/>
            <person name="Nagy L."/>
            <person name="Hibbett D."/>
            <person name="Henrissat B."/>
            <person name="Matheny P.B."/>
            <person name="Labbe J."/>
            <person name="Martin F."/>
        </authorList>
    </citation>
    <scope>NUCLEOTIDE SEQUENCE</scope>
    <source>
        <strain evidence="1">HHB10654</strain>
    </source>
</reference>
<accession>A0ACB8SK81</accession>
<feature type="non-terminal residue" evidence="1">
    <location>
        <position position="395"/>
    </location>
</feature>
<sequence>MNLVCRYCAAKHWASERVRSSSVSNPEFGMCCDHGKVRLPLAEDPPDQLRELFTGNSPQAREFRDHIRQYNAAFAFTSLGVYVDETVNRGGGGPPVFKIGGELCHQAGSLLPPEGQTPRYSQLYIYDPRDALDHRMHNNPLLRRDTMETLQDTLLHHHRYAAIYKHAFEILSEHDSHDVTIRLCADKTRDRRRYNLPTADEIAVVIPGDETQPPKDPRDIILTKRNGPLQRISDAHPAYACLHYVLLFPHGTSGWSWDLQLEEPDKPPESRRRLTQSRFYSYQLHPRDTEFSLILRGGRLLQQYIVDAWASTDQNRLRFLAQNQAKLRAALYSGLEDAVAAADDQLDLNEVGKRVILPSSYIGGPRYMHQLFQDAMALARYFRRIDLFITVTCNP</sequence>
<gene>
    <name evidence="1" type="ORF">BV25DRAFT_1864431</name>
</gene>
<reference evidence="1" key="2">
    <citation type="journal article" date="2022" name="New Phytol.">
        <title>Evolutionary transition to the ectomycorrhizal habit in the genomes of a hyperdiverse lineage of mushroom-forming fungi.</title>
        <authorList>
            <person name="Looney B."/>
            <person name="Miyauchi S."/>
            <person name="Morin E."/>
            <person name="Drula E."/>
            <person name="Courty P.E."/>
            <person name="Kohler A."/>
            <person name="Kuo A."/>
            <person name="LaButti K."/>
            <person name="Pangilinan J."/>
            <person name="Lipzen A."/>
            <person name="Riley R."/>
            <person name="Andreopoulos W."/>
            <person name="He G."/>
            <person name="Johnson J."/>
            <person name="Nolan M."/>
            <person name="Tritt A."/>
            <person name="Barry K.W."/>
            <person name="Grigoriev I.V."/>
            <person name="Nagy L.G."/>
            <person name="Hibbett D."/>
            <person name="Henrissat B."/>
            <person name="Matheny P.B."/>
            <person name="Labbe J."/>
            <person name="Martin F.M."/>
        </authorList>
    </citation>
    <scope>NUCLEOTIDE SEQUENCE</scope>
    <source>
        <strain evidence="1">HHB10654</strain>
    </source>
</reference>